<sequence length="128" mass="14911">PHKTIVVNISSEKLSDSHVLTKYPLCHIPMPFVHPCLSQIQKRSSNRKCRHKQPNRRENPASHRLESPVTIPNCGNRHNRKINRVQPPKFLHKMHNPYSNPNTKNHNPQCQSHLHSNPHPPFLPINYI</sequence>
<comment type="caution">
    <text evidence="2">The sequence shown here is derived from an EMBL/GenBank/DDBJ whole genome shotgun (WGS) entry which is preliminary data.</text>
</comment>
<dbReference type="EMBL" id="JXTC01000263">
    <property type="protein sequence ID" value="PON74040.1"/>
    <property type="molecule type" value="Genomic_DNA"/>
</dbReference>
<feature type="compositionally biased region" description="Basic and acidic residues" evidence="1">
    <location>
        <begin position="55"/>
        <end position="66"/>
    </location>
</feature>
<dbReference type="OrthoDB" id="10345955at2759"/>
<dbReference type="Proteomes" id="UP000237000">
    <property type="component" value="Unassembled WGS sequence"/>
</dbReference>
<reference evidence="3" key="1">
    <citation type="submission" date="2016-06" db="EMBL/GenBank/DDBJ databases">
        <title>Parallel loss of symbiosis genes in relatives of nitrogen-fixing non-legume Parasponia.</title>
        <authorList>
            <person name="Van Velzen R."/>
            <person name="Holmer R."/>
            <person name="Bu F."/>
            <person name="Rutten L."/>
            <person name="Van Zeijl A."/>
            <person name="Liu W."/>
            <person name="Santuari L."/>
            <person name="Cao Q."/>
            <person name="Sharma T."/>
            <person name="Shen D."/>
            <person name="Roswanjaya Y."/>
            <person name="Wardhani T."/>
            <person name="Kalhor M.S."/>
            <person name="Jansen J."/>
            <person name="Van den Hoogen J."/>
            <person name="Gungor B."/>
            <person name="Hartog M."/>
            <person name="Hontelez J."/>
            <person name="Verver J."/>
            <person name="Yang W.-C."/>
            <person name="Schijlen E."/>
            <person name="Repin R."/>
            <person name="Schilthuizen M."/>
            <person name="Schranz E."/>
            <person name="Heidstra R."/>
            <person name="Miyata K."/>
            <person name="Fedorova E."/>
            <person name="Kohlen W."/>
            <person name="Bisseling T."/>
            <person name="Smit S."/>
            <person name="Geurts R."/>
        </authorList>
    </citation>
    <scope>NUCLEOTIDE SEQUENCE [LARGE SCALE GENOMIC DNA]</scope>
    <source>
        <strain evidence="3">cv. RG33-2</strain>
    </source>
</reference>
<gene>
    <name evidence="2" type="ORF">TorRG33x02_248170</name>
</gene>
<accession>A0A2P5DL58</accession>
<keyword evidence="3" id="KW-1185">Reference proteome</keyword>
<name>A0A2P5DL58_TREOI</name>
<organism evidence="2 3">
    <name type="scientific">Trema orientale</name>
    <name type="common">Charcoal tree</name>
    <name type="synonym">Celtis orientalis</name>
    <dbReference type="NCBI Taxonomy" id="63057"/>
    <lineage>
        <taxon>Eukaryota</taxon>
        <taxon>Viridiplantae</taxon>
        <taxon>Streptophyta</taxon>
        <taxon>Embryophyta</taxon>
        <taxon>Tracheophyta</taxon>
        <taxon>Spermatophyta</taxon>
        <taxon>Magnoliopsida</taxon>
        <taxon>eudicotyledons</taxon>
        <taxon>Gunneridae</taxon>
        <taxon>Pentapetalae</taxon>
        <taxon>rosids</taxon>
        <taxon>fabids</taxon>
        <taxon>Rosales</taxon>
        <taxon>Cannabaceae</taxon>
        <taxon>Trema</taxon>
    </lineage>
</organism>
<feature type="compositionally biased region" description="Basic residues" evidence="1">
    <location>
        <begin position="44"/>
        <end position="54"/>
    </location>
</feature>
<feature type="region of interest" description="Disordered" evidence="1">
    <location>
        <begin position="44"/>
        <end position="117"/>
    </location>
</feature>
<proteinExistence type="predicted"/>
<dbReference type="InParanoid" id="A0A2P5DL58"/>
<evidence type="ECO:0000313" key="3">
    <source>
        <dbReference type="Proteomes" id="UP000237000"/>
    </source>
</evidence>
<feature type="non-terminal residue" evidence="2">
    <location>
        <position position="1"/>
    </location>
</feature>
<protein>
    <submittedName>
        <fullName evidence="2">Uncharacterized protein</fullName>
    </submittedName>
</protein>
<evidence type="ECO:0000313" key="2">
    <source>
        <dbReference type="EMBL" id="PON74040.1"/>
    </source>
</evidence>
<feature type="compositionally biased region" description="Polar residues" evidence="1">
    <location>
        <begin position="97"/>
        <end position="115"/>
    </location>
</feature>
<evidence type="ECO:0000256" key="1">
    <source>
        <dbReference type="SAM" id="MobiDB-lite"/>
    </source>
</evidence>
<dbReference type="AlphaFoldDB" id="A0A2P5DL58"/>